<dbReference type="AlphaFoldDB" id="A0A077NH69"/>
<comment type="caution">
    <text evidence="1">The sequence shown here is derived from an EMBL/GenBank/DDBJ whole genome shotgun (WGS) entry which is preliminary data.</text>
</comment>
<dbReference type="Proteomes" id="UP000028511">
    <property type="component" value="Unassembled WGS sequence"/>
</dbReference>
<protein>
    <submittedName>
        <fullName evidence="1">Uncharacterized protein</fullName>
    </submittedName>
</protein>
<accession>A0A077NH69</accession>
<reference evidence="1" key="1">
    <citation type="submission" date="2013-07" db="EMBL/GenBank/DDBJ databases">
        <title>Sub-species coevolution in mutualistic symbiosis.</title>
        <authorList>
            <person name="Murfin K."/>
            <person name="Klassen J."/>
            <person name="Lee M."/>
            <person name="Forst S."/>
            <person name="Stock P."/>
            <person name="Goodrich-Blair H."/>
        </authorList>
    </citation>
    <scope>NUCLEOTIDE SEQUENCE [LARGE SCALE GENOMIC DNA]</scope>
    <source>
        <strain evidence="1">Puntauvense</strain>
    </source>
</reference>
<dbReference type="HOGENOM" id="CLU_2637239_0_0_6"/>
<proteinExistence type="predicted"/>
<name>A0A077NH69_XENBV</name>
<gene>
    <name evidence="1" type="ORF">XBP1_2810008</name>
</gene>
<evidence type="ECO:0000313" key="1">
    <source>
        <dbReference type="EMBL" id="CDG97738.1"/>
    </source>
</evidence>
<organism evidence="1 2">
    <name type="scientific">Xenorhabdus bovienii str. puntauvense</name>
    <dbReference type="NCBI Taxonomy" id="1398201"/>
    <lineage>
        <taxon>Bacteria</taxon>
        <taxon>Pseudomonadati</taxon>
        <taxon>Pseudomonadota</taxon>
        <taxon>Gammaproteobacteria</taxon>
        <taxon>Enterobacterales</taxon>
        <taxon>Morganellaceae</taxon>
        <taxon>Xenorhabdus</taxon>
    </lineage>
</organism>
<dbReference type="EMBL" id="CBSW010000203">
    <property type="protein sequence ID" value="CDG97738.1"/>
    <property type="molecule type" value="Genomic_DNA"/>
</dbReference>
<evidence type="ECO:0000313" key="2">
    <source>
        <dbReference type="Proteomes" id="UP000028511"/>
    </source>
</evidence>
<sequence length="77" mass="8880">MKMNLKDFYHQIKPDMSITNSHIISNVIDEISVINTKFDTNSNDLINMAEAHSSTYRSLSVEQTRMVNTIFNTPLFL</sequence>